<gene>
    <name evidence="1" type="ORF">C942_02996</name>
</gene>
<evidence type="ECO:0000313" key="1">
    <source>
        <dbReference type="EMBL" id="ELR63917.1"/>
    </source>
</evidence>
<sequence>MPDGIVLTPEDFWQFSLGHYAQAGVEPACLSLQNDFGGNVNLALLLHWLDCQQLSLSNQLIQNLIDTASHSDSLLRQYRTMRKNLKPQLDHDGYQQLLRFELTLEKQQQSELITKLNTSTSPFLPSTHTPNSCNLERYCHQVGADILLLPLQANTP</sequence>
<name>L8J8X0_9GAMM</name>
<organism evidence="1 2">
    <name type="scientific">Photobacterium marinum</name>
    <dbReference type="NCBI Taxonomy" id="1056511"/>
    <lineage>
        <taxon>Bacteria</taxon>
        <taxon>Pseudomonadati</taxon>
        <taxon>Pseudomonadota</taxon>
        <taxon>Gammaproteobacteria</taxon>
        <taxon>Vibrionales</taxon>
        <taxon>Vibrionaceae</taxon>
        <taxon>Photobacterium</taxon>
    </lineage>
</organism>
<dbReference type="Pfam" id="PF09523">
    <property type="entry name" value="DUF2390"/>
    <property type="match status" value="1"/>
</dbReference>
<evidence type="ECO:0008006" key="3">
    <source>
        <dbReference type="Google" id="ProtNLM"/>
    </source>
</evidence>
<dbReference type="InterPro" id="IPR012659">
    <property type="entry name" value="CHP02444"/>
</dbReference>
<dbReference type="NCBIfam" id="TIGR02444">
    <property type="entry name" value="TIGR02444 family protein"/>
    <property type="match status" value="1"/>
</dbReference>
<dbReference type="PATRIC" id="fig|1056511.3.peg.3920"/>
<dbReference type="OrthoDB" id="5795846at2"/>
<dbReference type="EMBL" id="AMZO01000033">
    <property type="protein sequence ID" value="ELR63917.1"/>
    <property type="molecule type" value="Genomic_DNA"/>
</dbReference>
<proteinExistence type="predicted"/>
<accession>L8J8X0</accession>
<reference evidence="1 2" key="1">
    <citation type="submission" date="2012-12" db="EMBL/GenBank/DDBJ databases">
        <title>Genome Assembly of Photobacterium sp. AK15.</title>
        <authorList>
            <person name="Khatri I."/>
            <person name="Vaidya B."/>
            <person name="Srinivas T.N.R."/>
            <person name="Subramanian S."/>
            <person name="Pinnaka A."/>
        </authorList>
    </citation>
    <scope>NUCLEOTIDE SEQUENCE [LARGE SCALE GENOMIC DNA]</scope>
    <source>
        <strain evidence="1 2">AK15</strain>
    </source>
</reference>
<dbReference type="AlphaFoldDB" id="L8J8X0"/>
<comment type="caution">
    <text evidence="1">The sequence shown here is derived from an EMBL/GenBank/DDBJ whole genome shotgun (WGS) entry which is preliminary data.</text>
</comment>
<evidence type="ECO:0000313" key="2">
    <source>
        <dbReference type="Proteomes" id="UP000011134"/>
    </source>
</evidence>
<protein>
    <recommendedName>
        <fullName evidence="3">TIGR02444 family protein</fullName>
    </recommendedName>
</protein>
<keyword evidence="2" id="KW-1185">Reference proteome</keyword>
<dbReference type="Proteomes" id="UP000011134">
    <property type="component" value="Unassembled WGS sequence"/>
</dbReference>